<dbReference type="PANTHER" id="PTHR46060:SF1">
    <property type="entry name" value="MARINER MOS1 TRANSPOSASE-LIKE PROTEIN"/>
    <property type="match status" value="1"/>
</dbReference>
<dbReference type="InterPro" id="IPR052709">
    <property type="entry name" value="Transposase-MT_Hybrid"/>
</dbReference>
<dbReference type="Gene3D" id="3.30.420.10">
    <property type="entry name" value="Ribonuclease H-like superfamily/Ribonuclease H"/>
    <property type="match status" value="1"/>
</dbReference>
<organism evidence="1 2">
    <name type="scientific">Oopsacas minuta</name>
    <dbReference type="NCBI Taxonomy" id="111878"/>
    <lineage>
        <taxon>Eukaryota</taxon>
        <taxon>Metazoa</taxon>
        <taxon>Porifera</taxon>
        <taxon>Hexactinellida</taxon>
        <taxon>Hexasterophora</taxon>
        <taxon>Lyssacinosida</taxon>
        <taxon>Leucopsacidae</taxon>
        <taxon>Oopsacas</taxon>
    </lineage>
</organism>
<dbReference type="PANTHER" id="PTHR46060">
    <property type="entry name" value="MARINER MOS1 TRANSPOSASE-LIKE PROTEIN"/>
    <property type="match status" value="1"/>
</dbReference>
<protein>
    <submittedName>
        <fullName evidence="1">Histone-lysine N-methyltransferase SETMAR-like</fullName>
    </submittedName>
</protein>
<evidence type="ECO:0000313" key="2">
    <source>
        <dbReference type="Proteomes" id="UP001165289"/>
    </source>
</evidence>
<accession>A0AAV7JIM6</accession>
<dbReference type="EMBL" id="JAKMXF010000328">
    <property type="protein sequence ID" value="KAI6648621.1"/>
    <property type="molecule type" value="Genomic_DNA"/>
</dbReference>
<gene>
    <name evidence="1" type="ORF">LOD99_7978</name>
</gene>
<proteinExistence type="predicted"/>
<evidence type="ECO:0000313" key="1">
    <source>
        <dbReference type="EMBL" id="KAI6648621.1"/>
    </source>
</evidence>
<keyword evidence="2" id="KW-1185">Reference proteome</keyword>
<sequence>MWAIFFRSSRFVEAVALEDRKTVTAGWYTTVCLPKVITAIESQRKKTGIRGILLHHDNASSHSAIRTPEFLENSGLKTLPHPPYSPDLAPCDFWLFPRLKDQLHGRKISTNEELRGALFSKRSETYP</sequence>
<reference evidence="1 2" key="1">
    <citation type="journal article" date="2023" name="BMC Biol.">
        <title>The compact genome of the sponge Oopsacas minuta (Hexactinellida) is lacking key metazoan core genes.</title>
        <authorList>
            <person name="Santini S."/>
            <person name="Schenkelaars Q."/>
            <person name="Jourda C."/>
            <person name="Duchesne M."/>
            <person name="Belahbib H."/>
            <person name="Rocher C."/>
            <person name="Selva M."/>
            <person name="Riesgo A."/>
            <person name="Vervoort M."/>
            <person name="Leys S.P."/>
            <person name="Kodjabachian L."/>
            <person name="Le Bivic A."/>
            <person name="Borchiellini C."/>
            <person name="Claverie J.M."/>
            <person name="Renard E."/>
        </authorList>
    </citation>
    <scope>NUCLEOTIDE SEQUENCE [LARGE SCALE GENOMIC DNA]</scope>
    <source>
        <strain evidence="1">SPO-2</strain>
    </source>
</reference>
<comment type="caution">
    <text evidence="1">The sequence shown here is derived from an EMBL/GenBank/DDBJ whole genome shotgun (WGS) entry which is preliminary data.</text>
</comment>
<dbReference type="Proteomes" id="UP001165289">
    <property type="component" value="Unassembled WGS sequence"/>
</dbReference>
<dbReference type="GO" id="GO:0003676">
    <property type="term" value="F:nucleic acid binding"/>
    <property type="evidence" value="ECO:0007669"/>
    <property type="project" value="InterPro"/>
</dbReference>
<dbReference type="AlphaFoldDB" id="A0AAV7JIM6"/>
<dbReference type="InterPro" id="IPR036397">
    <property type="entry name" value="RNaseH_sf"/>
</dbReference>
<name>A0AAV7JIM6_9METZ</name>